<evidence type="ECO:0000313" key="6">
    <source>
        <dbReference type="EMBL" id="SDP83859.1"/>
    </source>
</evidence>
<dbReference type="PROSITE" id="PS50931">
    <property type="entry name" value="HTH_LYSR"/>
    <property type="match status" value="1"/>
</dbReference>
<proteinExistence type="inferred from homology"/>
<dbReference type="Gene3D" id="1.10.10.10">
    <property type="entry name" value="Winged helix-like DNA-binding domain superfamily/Winged helix DNA-binding domain"/>
    <property type="match status" value="1"/>
</dbReference>
<evidence type="ECO:0000256" key="1">
    <source>
        <dbReference type="ARBA" id="ARBA00009437"/>
    </source>
</evidence>
<dbReference type="Proteomes" id="UP000199159">
    <property type="component" value="Unassembled WGS sequence"/>
</dbReference>
<dbReference type="EMBL" id="FNJU01000008">
    <property type="protein sequence ID" value="SDP83859.1"/>
    <property type="molecule type" value="Genomic_DNA"/>
</dbReference>
<keyword evidence="4" id="KW-0804">Transcription</keyword>
<accession>A0A1H0VZC4</accession>
<dbReference type="OrthoDB" id="9778774at2"/>
<organism evidence="6 7">
    <name type="scientific">Litchfieldia salsa</name>
    <dbReference type="NCBI Taxonomy" id="930152"/>
    <lineage>
        <taxon>Bacteria</taxon>
        <taxon>Bacillati</taxon>
        <taxon>Bacillota</taxon>
        <taxon>Bacilli</taxon>
        <taxon>Bacillales</taxon>
        <taxon>Bacillaceae</taxon>
        <taxon>Litchfieldia</taxon>
    </lineage>
</organism>
<dbReference type="GO" id="GO:0003700">
    <property type="term" value="F:DNA-binding transcription factor activity"/>
    <property type="evidence" value="ECO:0007669"/>
    <property type="project" value="InterPro"/>
</dbReference>
<dbReference type="GO" id="GO:0032993">
    <property type="term" value="C:protein-DNA complex"/>
    <property type="evidence" value="ECO:0007669"/>
    <property type="project" value="TreeGrafter"/>
</dbReference>
<dbReference type="PANTHER" id="PTHR30346:SF9">
    <property type="entry name" value="LYSR FAMILY TRANSCRIPTIONAL REGULATOR"/>
    <property type="match status" value="1"/>
</dbReference>
<name>A0A1H0VZC4_9BACI</name>
<evidence type="ECO:0000259" key="5">
    <source>
        <dbReference type="PROSITE" id="PS50931"/>
    </source>
</evidence>
<keyword evidence="2" id="KW-0805">Transcription regulation</keyword>
<dbReference type="STRING" id="930152.SAMN05216565_108119"/>
<dbReference type="PANTHER" id="PTHR30346">
    <property type="entry name" value="TRANSCRIPTIONAL DUAL REGULATOR HCAR-RELATED"/>
    <property type="match status" value="1"/>
</dbReference>
<dbReference type="InterPro" id="IPR036388">
    <property type="entry name" value="WH-like_DNA-bd_sf"/>
</dbReference>
<feature type="domain" description="HTH lysR-type" evidence="5">
    <location>
        <begin position="1"/>
        <end position="58"/>
    </location>
</feature>
<dbReference type="SUPFAM" id="SSF53850">
    <property type="entry name" value="Periplasmic binding protein-like II"/>
    <property type="match status" value="1"/>
</dbReference>
<dbReference type="Gene3D" id="3.40.190.290">
    <property type="match status" value="1"/>
</dbReference>
<dbReference type="RefSeq" id="WP_090856334.1">
    <property type="nucleotide sequence ID" value="NZ_FNJU01000008.1"/>
</dbReference>
<dbReference type="InterPro" id="IPR000847">
    <property type="entry name" value="LysR_HTH_N"/>
</dbReference>
<evidence type="ECO:0000313" key="7">
    <source>
        <dbReference type="Proteomes" id="UP000199159"/>
    </source>
</evidence>
<dbReference type="InterPro" id="IPR036390">
    <property type="entry name" value="WH_DNA-bd_sf"/>
</dbReference>
<dbReference type="GO" id="GO:0003677">
    <property type="term" value="F:DNA binding"/>
    <property type="evidence" value="ECO:0007669"/>
    <property type="project" value="UniProtKB-KW"/>
</dbReference>
<dbReference type="AlphaFoldDB" id="A0A1H0VZC4"/>
<gene>
    <name evidence="6" type="ORF">SAMN05216565_108119</name>
</gene>
<dbReference type="Pfam" id="PF00126">
    <property type="entry name" value="HTH_1"/>
    <property type="match status" value="1"/>
</dbReference>
<keyword evidence="7" id="KW-1185">Reference proteome</keyword>
<evidence type="ECO:0000256" key="4">
    <source>
        <dbReference type="ARBA" id="ARBA00023163"/>
    </source>
</evidence>
<evidence type="ECO:0000256" key="3">
    <source>
        <dbReference type="ARBA" id="ARBA00023125"/>
    </source>
</evidence>
<dbReference type="Pfam" id="PF03466">
    <property type="entry name" value="LysR_substrate"/>
    <property type="match status" value="1"/>
</dbReference>
<keyword evidence="3 6" id="KW-0238">DNA-binding</keyword>
<sequence>MNTEALEYFIKVYEKKSVTSAAKDLYITPQGMSKTIKQLELELETELFYRGPRGMEATEAGELLHARAKHLCYLMDDIKKEISIISGKKGVLSVVVTYSTTTILPVEFLYRFSELNPDIQIKLREFPDEYPVDELLFQEEVDVGLVMGNDENEEIENCEFELIASGEVVIVVSKEHPLAQKDEISVIDLEHESLVVKAVGKGKDHSFLMKCIEYGYTPNVVHEYGSLMTAHRLCESNGFVTVSVDFVEEAVKNENLKVIKLKEKIPQNIYLIFRKRGIQSKSVSLFQSYVKERIKSF</sequence>
<comment type="similarity">
    <text evidence="1">Belongs to the LysR transcriptional regulatory family.</text>
</comment>
<dbReference type="CDD" id="cd05466">
    <property type="entry name" value="PBP2_LTTR_substrate"/>
    <property type="match status" value="1"/>
</dbReference>
<dbReference type="SUPFAM" id="SSF46785">
    <property type="entry name" value="Winged helix' DNA-binding domain"/>
    <property type="match status" value="1"/>
</dbReference>
<reference evidence="7" key="1">
    <citation type="submission" date="2016-10" db="EMBL/GenBank/DDBJ databases">
        <authorList>
            <person name="Varghese N."/>
            <person name="Submissions S."/>
        </authorList>
    </citation>
    <scope>NUCLEOTIDE SEQUENCE [LARGE SCALE GENOMIC DNA]</scope>
    <source>
        <strain evidence="7">IBRC-M10078</strain>
    </source>
</reference>
<dbReference type="InterPro" id="IPR005119">
    <property type="entry name" value="LysR_subst-bd"/>
</dbReference>
<evidence type="ECO:0000256" key="2">
    <source>
        <dbReference type="ARBA" id="ARBA00023015"/>
    </source>
</evidence>
<protein>
    <submittedName>
        <fullName evidence="6">DNA-binding transcriptional regulator, LysR family</fullName>
    </submittedName>
</protein>